<gene>
    <name evidence="3" type="ORF">F2Q69_00061382</name>
</gene>
<reference evidence="3" key="1">
    <citation type="submission" date="2019-12" db="EMBL/GenBank/DDBJ databases">
        <title>Genome sequencing and annotation of Brassica cretica.</title>
        <authorList>
            <person name="Studholme D.J."/>
            <person name="Sarris P."/>
        </authorList>
    </citation>
    <scope>NUCLEOTIDE SEQUENCE</scope>
    <source>
        <strain evidence="3">PFS-109/04</strain>
        <tissue evidence="3">Leaf</tissue>
    </source>
</reference>
<name>A0A8S9RPK0_BRACR</name>
<dbReference type="PROSITE" id="PS50181">
    <property type="entry name" value="FBOX"/>
    <property type="match status" value="1"/>
</dbReference>
<evidence type="ECO:0000259" key="2">
    <source>
        <dbReference type="PROSITE" id="PS50181"/>
    </source>
</evidence>
<feature type="compositionally biased region" description="Basic residues" evidence="1">
    <location>
        <begin position="1"/>
        <end position="10"/>
    </location>
</feature>
<dbReference type="Proteomes" id="UP000712600">
    <property type="component" value="Unassembled WGS sequence"/>
</dbReference>
<dbReference type="EMBL" id="QGKX02000095">
    <property type="protein sequence ID" value="KAF3574739.1"/>
    <property type="molecule type" value="Genomic_DNA"/>
</dbReference>
<dbReference type="AlphaFoldDB" id="A0A8S9RPK0"/>
<dbReference type="InterPro" id="IPR001810">
    <property type="entry name" value="F-box_dom"/>
</dbReference>
<dbReference type="InterPro" id="IPR036047">
    <property type="entry name" value="F-box-like_dom_sf"/>
</dbReference>
<dbReference type="PANTHER" id="PTHR31111:SF93">
    <property type="entry name" value="F-BOX DOMAIN-CONTAINING PROTEIN"/>
    <property type="match status" value="1"/>
</dbReference>
<evidence type="ECO:0000313" key="4">
    <source>
        <dbReference type="Proteomes" id="UP000712600"/>
    </source>
</evidence>
<dbReference type="SUPFAM" id="SSF81383">
    <property type="entry name" value="F-box domain"/>
    <property type="match status" value="1"/>
</dbReference>
<dbReference type="PANTHER" id="PTHR31111">
    <property type="entry name" value="BNAA05G37150D PROTEIN-RELATED"/>
    <property type="match status" value="1"/>
</dbReference>
<accession>A0A8S9RPK0</accession>
<protein>
    <recommendedName>
        <fullName evidence="2">F-box domain-containing protein</fullName>
    </recommendedName>
</protein>
<comment type="caution">
    <text evidence="3">The sequence shown here is derived from an EMBL/GenBank/DDBJ whole genome shotgun (WGS) entry which is preliminary data.</text>
</comment>
<feature type="region of interest" description="Disordered" evidence="1">
    <location>
        <begin position="1"/>
        <end position="30"/>
    </location>
</feature>
<feature type="domain" description="F-box" evidence="2">
    <location>
        <begin position="28"/>
        <end position="77"/>
    </location>
</feature>
<dbReference type="Gene3D" id="1.20.1280.50">
    <property type="match status" value="1"/>
</dbReference>
<sequence length="104" mass="11523">MSAMKKRKQSVSKEEVRIISSTTSTKASGEKSRLPMDIILEVLSRLPAKSIARCRVVSKDWGSTLCRPYFTDLFLKMSSLSPCLLFTFHAEGVGEKCILPVGVI</sequence>
<proteinExistence type="predicted"/>
<organism evidence="3 4">
    <name type="scientific">Brassica cretica</name>
    <name type="common">Mustard</name>
    <dbReference type="NCBI Taxonomy" id="69181"/>
    <lineage>
        <taxon>Eukaryota</taxon>
        <taxon>Viridiplantae</taxon>
        <taxon>Streptophyta</taxon>
        <taxon>Embryophyta</taxon>
        <taxon>Tracheophyta</taxon>
        <taxon>Spermatophyta</taxon>
        <taxon>Magnoliopsida</taxon>
        <taxon>eudicotyledons</taxon>
        <taxon>Gunneridae</taxon>
        <taxon>Pentapetalae</taxon>
        <taxon>rosids</taxon>
        <taxon>malvids</taxon>
        <taxon>Brassicales</taxon>
        <taxon>Brassicaceae</taxon>
        <taxon>Brassiceae</taxon>
        <taxon>Brassica</taxon>
    </lineage>
</organism>
<evidence type="ECO:0000313" key="3">
    <source>
        <dbReference type="EMBL" id="KAF3574739.1"/>
    </source>
</evidence>
<dbReference type="SMART" id="SM00256">
    <property type="entry name" value="FBOX"/>
    <property type="match status" value="1"/>
</dbReference>
<dbReference type="Pfam" id="PF00646">
    <property type="entry name" value="F-box"/>
    <property type="match status" value="1"/>
</dbReference>
<evidence type="ECO:0000256" key="1">
    <source>
        <dbReference type="SAM" id="MobiDB-lite"/>
    </source>
</evidence>